<dbReference type="EMBL" id="JANYMP010000009">
    <property type="protein sequence ID" value="MCS7479112.1"/>
    <property type="molecule type" value="Genomic_DNA"/>
</dbReference>
<dbReference type="InterPro" id="IPR036812">
    <property type="entry name" value="NAD(P)_OxRdtase_dom_sf"/>
</dbReference>
<dbReference type="SUPFAM" id="SSF51430">
    <property type="entry name" value="NAD(P)-linked oxidoreductase"/>
    <property type="match status" value="1"/>
</dbReference>
<dbReference type="GO" id="GO:0016491">
    <property type="term" value="F:oxidoreductase activity"/>
    <property type="evidence" value="ECO:0007669"/>
    <property type="project" value="UniProtKB-KW"/>
</dbReference>
<dbReference type="GO" id="GO:0005829">
    <property type="term" value="C:cytosol"/>
    <property type="evidence" value="ECO:0007669"/>
    <property type="project" value="TreeGrafter"/>
</dbReference>
<dbReference type="Gene3D" id="3.20.20.100">
    <property type="entry name" value="NADP-dependent oxidoreductase domain"/>
    <property type="match status" value="1"/>
</dbReference>
<keyword evidence="4" id="KW-1185">Reference proteome</keyword>
<evidence type="ECO:0000259" key="2">
    <source>
        <dbReference type="Pfam" id="PF00248"/>
    </source>
</evidence>
<evidence type="ECO:0000256" key="1">
    <source>
        <dbReference type="ARBA" id="ARBA00023002"/>
    </source>
</evidence>
<dbReference type="Pfam" id="PF00248">
    <property type="entry name" value="Aldo_ket_red"/>
    <property type="match status" value="1"/>
</dbReference>
<accession>A0A9X2VM89</accession>
<dbReference type="InterPro" id="IPR023210">
    <property type="entry name" value="NADP_OxRdtase_dom"/>
</dbReference>
<organism evidence="3 4">
    <name type="scientific">Umezawaea endophytica</name>
    <dbReference type="NCBI Taxonomy" id="1654476"/>
    <lineage>
        <taxon>Bacteria</taxon>
        <taxon>Bacillati</taxon>
        <taxon>Actinomycetota</taxon>
        <taxon>Actinomycetes</taxon>
        <taxon>Pseudonocardiales</taxon>
        <taxon>Pseudonocardiaceae</taxon>
        <taxon>Umezawaea</taxon>
    </lineage>
</organism>
<protein>
    <submittedName>
        <fullName evidence="3">Aldo/keto reductase</fullName>
    </submittedName>
</protein>
<evidence type="ECO:0000313" key="3">
    <source>
        <dbReference type="EMBL" id="MCS7479112.1"/>
    </source>
</evidence>
<gene>
    <name evidence="3" type="ORF">NZH93_19805</name>
</gene>
<dbReference type="RefSeq" id="WP_259624619.1">
    <property type="nucleotide sequence ID" value="NZ_JANYMP010000009.1"/>
</dbReference>
<reference evidence="3" key="1">
    <citation type="submission" date="2022-08" db="EMBL/GenBank/DDBJ databases">
        <authorList>
            <person name="Tistechok S."/>
            <person name="Samborskyy M."/>
            <person name="Roman I."/>
        </authorList>
    </citation>
    <scope>NUCLEOTIDE SEQUENCE</scope>
    <source>
        <strain evidence="3">DSM 103496</strain>
    </source>
</reference>
<sequence length="328" mass="35348">MYNGIGLGTFPFANPFTQVGSDGAHEVLDAYFEAGGEYLDTAPTYAFGQVEELLGEYLTDKPRESFAISTSCGYVRDGEGFKVSGKYDDVRKDAEESLERLRLDHFDIYISHIPDLGTPYEETAAALQALKDEGIARAIGVSNVSADQLRRYGSAADISVVQNRLSYLNRTLEPAITAELAQQGAAVVAYQVLERGLLTGRGVADLADTDLRQRKPEFKPERVAWVRSLVEGGLSRIAAAAELSVEQLVVRWTLAQDNVGLAQMGATNRDQAARIPGYGGSLSAETLAELEELYRNAESDVIAKGSTSVVDFLGLATYDVRSGSASGS</sequence>
<dbReference type="PANTHER" id="PTHR43364:SF4">
    <property type="entry name" value="NAD(P)-LINKED OXIDOREDUCTASE SUPERFAMILY PROTEIN"/>
    <property type="match status" value="1"/>
</dbReference>
<dbReference type="PRINTS" id="PR00069">
    <property type="entry name" value="ALDKETRDTASE"/>
</dbReference>
<comment type="caution">
    <text evidence="3">The sequence shown here is derived from an EMBL/GenBank/DDBJ whole genome shotgun (WGS) entry which is preliminary data.</text>
</comment>
<dbReference type="PANTHER" id="PTHR43364">
    <property type="entry name" value="NADH-SPECIFIC METHYLGLYOXAL REDUCTASE-RELATED"/>
    <property type="match status" value="1"/>
</dbReference>
<keyword evidence="1" id="KW-0560">Oxidoreductase</keyword>
<proteinExistence type="predicted"/>
<dbReference type="AlphaFoldDB" id="A0A9X2VM89"/>
<dbReference type="Proteomes" id="UP001141259">
    <property type="component" value="Unassembled WGS sequence"/>
</dbReference>
<dbReference type="InterPro" id="IPR050523">
    <property type="entry name" value="AKR_Detox_Biosynth"/>
</dbReference>
<feature type="domain" description="NADP-dependent oxidoreductase" evidence="2">
    <location>
        <begin position="5"/>
        <end position="294"/>
    </location>
</feature>
<name>A0A9X2VM89_9PSEU</name>
<dbReference type="InterPro" id="IPR020471">
    <property type="entry name" value="AKR"/>
</dbReference>
<evidence type="ECO:0000313" key="4">
    <source>
        <dbReference type="Proteomes" id="UP001141259"/>
    </source>
</evidence>